<comment type="caution">
    <text evidence="1">The sequence shown here is derived from an EMBL/GenBank/DDBJ whole genome shotgun (WGS) entry which is preliminary data.</text>
</comment>
<dbReference type="EMBL" id="JAUGQQ010000015">
    <property type="protein sequence ID" value="MDN3725399.1"/>
    <property type="molecule type" value="Genomic_DNA"/>
</dbReference>
<evidence type="ECO:0000313" key="1">
    <source>
        <dbReference type="EMBL" id="MDN3725399.1"/>
    </source>
</evidence>
<protein>
    <submittedName>
        <fullName evidence="1">Uncharacterized protein</fullName>
    </submittedName>
</protein>
<gene>
    <name evidence="1" type="ORF">QRD02_13505</name>
</gene>
<dbReference type="RefSeq" id="WP_290255490.1">
    <property type="nucleotide sequence ID" value="NZ_JAUGQQ010000015.1"/>
</dbReference>
<name>A0ABT8DKN1_9FLAO</name>
<keyword evidence="2" id="KW-1185">Reference proteome</keyword>
<evidence type="ECO:0000313" key="2">
    <source>
        <dbReference type="Proteomes" id="UP001244787"/>
    </source>
</evidence>
<organism evidence="1 2">
    <name type="scientific">Aequorivita aurantiaca</name>
    <dbReference type="NCBI Taxonomy" id="3053356"/>
    <lineage>
        <taxon>Bacteria</taxon>
        <taxon>Pseudomonadati</taxon>
        <taxon>Bacteroidota</taxon>
        <taxon>Flavobacteriia</taxon>
        <taxon>Flavobacteriales</taxon>
        <taxon>Flavobacteriaceae</taxon>
        <taxon>Aequorivita</taxon>
    </lineage>
</organism>
<reference evidence="1 2" key="1">
    <citation type="submission" date="2023-06" db="EMBL/GenBank/DDBJ databases">
        <authorList>
            <person name="Ye Y.-Q."/>
            <person name="Du Z.-J."/>
        </authorList>
    </citation>
    <scope>NUCLEOTIDE SEQUENCE [LARGE SCALE GENOMIC DNA]</scope>
    <source>
        <strain evidence="1 2">SDUM287046</strain>
    </source>
</reference>
<accession>A0ABT8DKN1</accession>
<sequence length="148" mass="18053">MKYRDRIMKLLCEDTDTNFDAWVLSHTDTLERVAIMREVQQIARETLGLIMPKRFESLEQLAISLDIYENLTHIFKLHDDAFDREMEERQRQAEIKRHNNFRTFIIDSVLEKIPNEEFWLEEAQYLIEEEKEYGEYDPKNWERLPELL</sequence>
<dbReference type="Proteomes" id="UP001244787">
    <property type="component" value="Unassembled WGS sequence"/>
</dbReference>
<proteinExistence type="predicted"/>